<evidence type="ECO:0000256" key="1">
    <source>
        <dbReference type="SAM" id="MobiDB-lite"/>
    </source>
</evidence>
<dbReference type="Pfam" id="PF20622">
    <property type="entry name" value="Big_15"/>
    <property type="match status" value="6"/>
</dbReference>
<dbReference type="RefSeq" id="WP_036097518.1">
    <property type="nucleotide sequence ID" value="NZ_AODF01000020.1"/>
</dbReference>
<proteinExistence type="predicted"/>
<accession>A0ABN0REA5</accession>
<feature type="domain" description="Bacterial Ig" evidence="3">
    <location>
        <begin position="647"/>
        <end position="719"/>
    </location>
</feature>
<feature type="domain" description="Bacterial Ig" evidence="3">
    <location>
        <begin position="402"/>
        <end position="476"/>
    </location>
</feature>
<feature type="signal peptide" evidence="2">
    <location>
        <begin position="1"/>
        <end position="23"/>
    </location>
</feature>
<evidence type="ECO:0008006" key="7">
    <source>
        <dbReference type="Google" id="ProtNLM"/>
    </source>
</evidence>
<evidence type="ECO:0000313" key="6">
    <source>
        <dbReference type="Proteomes" id="UP000019249"/>
    </source>
</evidence>
<dbReference type="InterPro" id="IPR046746">
    <property type="entry name" value="Big_15"/>
</dbReference>
<evidence type="ECO:0000259" key="3">
    <source>
        <dbReference type="Pfam" id="PF17936"/>
    </source>
</evidence>
<dbReference type="Gene3D" id="2.60.40.10">
    <property type="entry name" value="Immunoglobulins"/>
    <property type="match status" value="7"/>
</dbReference>
<feature type="domain" description="Bacterial Ig" evidence="4">
    <location>
        <begin position="821"/>
        <end position="901"/>
    </location>
</feature>
<comment type="caution">
    <text evidence="5">The sequence shown here is derived from an EMBL/GenBank/DDBJ whole genome shotgun (WGS) entry which is preliminary data.</text>
</comment>
<dbReference type="InterPro" id="IPR013783">
    <property type="entry name" value="Ig-like_fold"/>
</dbReference>
<keyword evidence="6" id="KW-1185">Reference proteome</keyword>
<name>A0ABN0REA5_9LIST</name>
<sequence length="1325" mass="139796">MKGRNKRLLGKILKVTAATAIFASTIGGTFAGKSVIPDLESKAAETDALPMGNITPEMAQKFQGSQANAVATYNSATGTLDYRATTSRIARINIGFPRTTTDIQVGKSYRVYYVIDANSSPTYLVQWASLGPSGGVYFDNMTGLIGTPSGFQLNQYTPPKFGGDQIGLDASNNRNYVMKYDVKVNNLIEGINNHGYLWLIPNGSNHPTNWSVRLKSAHVFELDSGGSPILSNPTINEVKYTDTNVTGTAEPGSTVTIYNGSNQAIGTGTANSNGSYSISIPAQPAGSNVSAGYTIQTPDGQTLRSERVSTTVVGPDLPAAPTINPVTDIDTVVTGTAEPGSTVEIRVNGSVIGMGIAGENGDYSISIPRQDAGTELSVLARNVTGASPEAKITVTATPITIPQLDEVTDHDTSVTGTADPGALVTLTINGTNYTGVADGSGNFTILIPRQDAGTVITAKATLNGKTSETTSTTVSDRTAPSAPTINEPITDQQTEVNGTAEPNSTVVIRVGGVEIGQGVTDASGNYRVSIPAQAAGTVLVAYATDAAGNTSPGTSTTVVSSEIPAPTIDQVTDQDTIVKGKTEPNAKVTVQIPQPGGGTWSREGVADANGNYSVTIPQQAAGTEITVVAEKDGKTAQSSTTVVDATAPDAPVIFPVTDEDTIVRGTAEPFSTVKLYADNIQIGEVQAGSDGSYQFTIPKQSSGTMLSATATDGAGNTSPRGFQEVTGVPVPTPNINPVNNEDTVITGTSVPNATIELRIPQAGGGTLILSGTADANGNWSIQAPAQPAGTVITATATLNGKTSEAATEIVTEAPQKDYSLTVNEDPYIVGTTGALTGTFGADISRVRLFVNGTVVTQATTDQNGNYTFPNAAQFITSADDTIEVVGVDSSYIERNRIPVNVQANFDYALNPDEYHLGDATLTGTHGDDVFRVRLFINGTVVAQAEQDGQGNFVFRNMLQYNLKPTDVVEVVGVDSRYIERNRVTIPLQGSFDYSLSADRYELGDNQLTGIHGSDIFQVRLFINGEVKAQAQKDGQGNFTFPSMNQYGLQPTDTVELVGVDSQFREQNRISVPLEGSWDYSLTANPYVLGEESFGGTYGDDINRVRLLVNGTIVKEAELGQDGSYTFNNLAQYNILPTDMVEVVGIDSQFVERARVQVELSAPKDYSLTADPYTLDGDNLTGTSGTDIAYVRLFVNGEVKKQATPSNGQYSFGAAWELVQEGDTVEVVGVDSSFAERARVQVNVQGTLDYSLTANDFTIGDNTITGTKGENISFVRLFVNGVVKRQASITGGTFSVYAADILPTDKVEIVGVDRHYVERARVTVQE</sequence>
<feature type="domain" description="Bacterial Ig" evidence="4">
    <location>
        <begin position="995"/>
        <end position="1065"/>
    </location>
</feature>
<feature type="domain" description="Bacterial Ig" evidence="3">
    <location>
        <begin position="232"/>
        <end position="291"/>
    </location>
</feature>
<feature type="domain" description="Bacterial Ig" evidence="3">
    <location>
        <begin position="732"/>
        <end position="807"/>
    </location>
</feature>
<dbReference type="InterPro" id="IPR041498">
    <property type="entry name" value="Big_6"/>
</dbReference>
<dbReference type="EMBL" id="AODF01000020">
    <property type="protein sequence ID" value="EUJ30976.1"/>
    <property type="molecule type" value="Genomic_DNA"/>
</dbReference>
<evidence type="ECO:0000256" key="2">
    <source>
        <dbReference type="SAM" id="SignalP"/>
    </source>
</evidence>
<feature type="region of interest" description="Disordered" evidence="1">
    <location>
        <begin position="467"/>
        <end position="487"/>
    </location>
</feature>
<feature type="domain" description="Bacterial Ig" evidence="4">
    <location>
        <begin position="1080"/>
        <end position="1157"/>
    </location>
</feature>
<feature type="domain" description="Bacterial Ig" evidence="3">
    <location>
        <begin position="318"/>
        <end position="395"/>
    </location>
</feature>
<feature type="domain" description="Bacterial Ig" evidence="3">
    <location>
        <begin position="479"/>
        <end position="558"/>
    </location>
</feature>
<feature type="domain" description="Bacterial Ig" evidence="3">
    <location>
        <begin position="565"/>
        <end position="644"/>
    </location>
</feature>
<evidence type="ECO:0000313" key="5">
    <source>
        <dbReference type="EMBL" id="EUJ30976.1"/>
    </source>
</evidence>
<keyword evidence="2" id="KW-0732">Signal</keyword>
<feature type="domain" description="Bacterial Ig" evidence="4">
    <location>
        <begin position="909"/>
        <end position="983"/>
    </location>
</feature>
<evidence type="ECO:0000259" key="4">
    <source>
        <dbReference type="Pfam" id="PF20622"/>
    </source>
</evidence>
<dbReference type="NCBIfam" id="NF033510">
    <property type="entry name" value="Ca_tandemer"/>
    <property type="match status" value="5"/>
</dbReference>
<organism evidence="5 6">
    <name type="scientific">Listeria floridensis FSL S10-1187</name>
    <dbReference type="NCBI Taxonomy" id="1265817"/>
    <lineage>
        <taxon>Bacteria</taxon>
        <taxon>Bacillati</taxon>
        <taxon>Bacillota</taxon>
        <taxon>Bacilli</taxon>
        <taxon>Bacillales</taxon>
        <taxon>Listeriaceae</taxon>
        <taxon>Listeria</taxon>
    </lineage>
</organism>
<feature type="domain" description="Bacterial Ig" evidence="4">
    <location>
        <begin position="1167"/>
        <end position="1244"/>
    </location>
</feature>
<dbReference type="Pfam" id="PF17936">
    <property type="entry name" value="Big_6"/>
    <property type="match status" value="7"/>
</dbReference>
<gene>
    <name evidence="5" type="ORF">MFLO_09782</name>
</gene>
<feature type="domain" description="Bacterial Ig" evidence="4">
    <location>
        <begin position="1250"/>
        <end position="1323"/>
    </location>
</feature>
<feature type="chain" id="PRO_5047277432" description="Biofilm-associated protein" evidence="2">
    <location>
        <begin position="24"/>
        <end position="1325"/>
    </location>
</feature>
<protein>
    <recommendedName>
        <fullName evidence="7">Biofilm-associated protein</fullName>
    </recommendedName>
</protein>
<reference evidence="5 6" key="1">
    <citation type="journal article" date="2014" name="Int. J. Syst. Evol. Microbiol.">
        <title>Listeria floridensis sp. nov., Listeria aquatica sp. nov., Listeria cornellensis sp. nov., Listeria riparia sp. nov. and Listeria grandensis sp. nov., from agricultural and natural environments.</title>
        <authorList>
            <person name="den Bakker H.C."/>
            <person name="Warchocki S."/>
            <person name="Wright E.M."/>
            <person name="Allred A.F."/>
            <person name="Ahlstrom C."/>
            <person name="Manuel C.S."/>
            <person name="Stasiewicz M.J."/>
            <person name="Burrell A."/>
            <person name="Roof S."/>
            <person name="Strawn L."/>
            <person name="Fortes E.D."/>
            <person name="Nightingale K.K."/>
            <person name="Kephart D."/>
            <person name="Wiedmann M."/>
        </authorList>
    </citation>
    <scope>NUCLEOTIDE SEQUENCE [LARGE SCALE GENOMIC DNA]</scope>
    <source>
        <strain evidence="5 6">FSL S10-1187</strain>
    </source>
</reference>
<dbReference type="Proteomes" id="UP000019249">
    <property type="component" value="Unassembled WGS sequence"/>
</dbReference>